<dbReference type="InterPro" id="IPR050678">
    <property type="entry name" value="DNA_Partitioning_ATPase"/>
</dbReference>
<evidence type="ECO:0000259" key="1">
    <source>
        <dbReference type="Pfam" id="PF01656"/>
    </source>
</evidence>
<feature type="domain" description="CobQ/CobB/MinD/ParA nucleotide binding" evidence="1">
    <location>
        <begin position="4"/>
        <end position="175"/>
    </location>
</feature>
<dbReference type="EMBL" id="JAWXYB010000021">
    <property type="protein sequence ID" value="MDX5933070.1"/>
    <property type="molecule type" value="Genomic_DNA"/>
</dbReference>
<dbReference type="Gene3D" id="3.40.50.300">
    <property type="entry name" value="P-loop containing nucleotide triphosphate hydrolases"/>
    <property type="match status" value="1"/>
</dbReference>
<dbReference type="PANTHER" id="PTHR13696">
    <property type="entry name" value="P-LOOP CONTAINING NUCLEOSIDE TRIPHOSPHATE HYDROLASE"/>
    <property type="match status" value="1"/>
</dbReference>
<proteinExistence type="predicted"/>
<dbReference type="InterPro" id="IPR002586">
    <property type="entry name" value="CobQ/CobB/MinD/ParA_Nub-bd_dom"/>
</dbReference>
<keyword evidence="3" id="KW-1185">Reference proteome</keyword>
<dbReference type="PIRSF" id="PIRSF009320">
    <property type="entry name" value="Nuc_binding_HP_1000"/>
    <property type="match status" value="1"/>
</dbReference>
<dbReference type="CDD" id="cd02042">
    <property type="entry name" value="ParAB_family"/>
    <property type="match status" value="1"/>
</dbReference>
<dbReference type="Proteomes" id="UP001279553">
    <property type="component" value="Unassembled WGS sequence"/>
</dbReference>
<dbReference type="SUPFAM" id="SSF52540">
    <property type="entry name" value="P-loop containing nucleoside triphosphate hydrolases"/>
    <property type="match status" value="1"/>
</dbReference>
<dbReference type="RefSeq" id="WP_319616037.1">
    <property type="nucleotide sequence ID" value="NZ_JAWXYB010000021.1"/>
</dbReference>
<gene>
    <name evidence="2" type="ORF">SIL87_20170</name>
</gene>
<organism evidence="2 3">
    <name type="scientific">Acidiphilium acidophilum</name>
    <name type="common">Thiobacillus acidophilus</name>
    <dbReference type="NCBI Taxonomy" id="76588"/>
    <lineage>
        <taxon>Bacteria</taxon>
        <taxon>Pseudomonadati</taxon>
        <taxon>Pseudomonadota</taxon>
        <taxon>Alphaproteobacteria</taxon>
        <taxon>Acetobacterales</taxon>
        <taxon>Acidocellaceae</taxon>
        <taxon>Acidiphilium</taxon>
    </lineage>
</organism>
<dbReference type="PANTHER" id="PTHR13696:SF96">
    <property type="entry name" value="COBQ_COBB_MIND_PARA NUCLEOTIDE BINDING DOMAIN-CONTAINING PROTEIN"/>
    <property type="match status" value="1"/>
</dbReference>
<comment type="caution">
    <text evidence="2">The sequence shown here is derived from an EMBL/GenBank/DDBJ whole genome shotgun (WGS) entry which is preliminary data.</text>
</comment>
<name>A0AAW9DVL7_ACIAO</name>
<accession>A0AAW9DVL7</accession>
<protein>
    <submittedName>
        <fullName evidence="2">ParA family protein</fullName>
    </submittedName>
</protein>
<evidence type="ECO:0000313" key="2">
    <source>
        <dbReference type="EMBL" id="MDX5933070.1"/>
    </source>
</evidence>
<evidence type="ECO:0000313" key="3">
    <source>
        <dbReference type="Proteomes" id="UP001279553"/>
    </source>
</evidence>
<dbReference type="AlphaFoldDB" id="A0AAW9DVL7"/>
<reference evidence="2 3" key="1">
    <citation type="submission" date="2023-11" db="EMBL/GenBank/DDBJ databases">
        <title>MicrobeMod: A computational toolkit for identifying prokaryotic methylation and restriction-modification with nanopore sequencing.</title>
        <authorList>
            <person name="Crits-Christoph A."/>
            <person name="Kang S.C."/>
            <person name="Lee H."/>
            <person name="Ostrov N."/>
        </authorList>
    </citation>
    <scope>NUCLEOTIDE SEQUENCE [LARGE SCALE GENOMIC DNA]</scope>
    <source>
        <strain evidence="2 3">DSMZ 700</strain>
    </source>
</reference>
<sequence>MKVIVLASQKGGVGKTTTAAHLAVAAEVAGDGPTVLIDTDPQGSLSAWWNVRVAESPALAPTTIADLPSKLAALVDAGFAFAIVDTPPAITDAIGAVVRSADLVLIPTRPSPHDLRAVGSTVELVQAALKPFAFIVTQAKPNARLTVQAVAALSSHGVVAPAIVHDRVDYAGSMTDGRTVQETDAKGRSAHEMAELWAFVKKRITKSTEARKTEKKETVI</sequence>
<dbReference type="InterPro" id="IPR027417">
    <property type="entry name" value="P-loop_NTPase"/>
</dbReference>
<dbReference type="Pfam" id="PF01656">
    <property type="entry name" value="CbiA"/>
    <property type="match status" value="1"/>
</dbReference>